<keyword evidence="6" id="KW-0809">Transit peptide</keyword>
<dbReference type="SUPFAM" id="SSF53474">
    <property type="entry name" value="alpha/beta-Hydrolases"/>
    <property type="match status" value="1"/>
</dbReference>
<evidence type="ECO:0000256" key="3">
    <source>
        <dbReference type="ARBA" id="ARBA00022528"/>
    </source>
</evidence>
<dbReference type="AlphaFoldDB" id="A0A8T0IG90"/>
<evidence type="ECO:0000256" key="7">
    <source>
        <dbReference type="ARBA" id="ARBA00022963"/>
    </source>
</evidence>
<comment type="subcellular location">
    <subcellularLocation>
        <location evidence="1">Plastid</location>
        <location evidence="1">Chloroplast</location>
    </subcellularLocation>
</comment>
<keyword evidence="7" id="KW-0442">Lipid degradation</keyword>
<comment type="caution">
    <text evidence="11">The sequence shown here is derived from an EMBL/GenBank/DDBJ whole genome shotgun (WGS) entry which is preliminary data.</text>
</comment>
<evidence type="ECO:0000256" key="4">
    <source>
        <dbReference type="ARBA" id="ARBA00022640"/>
    </source>
</evidence>
<keyword evidence="12" id="KW-1185">Reference proteome</keyword>
<evidence type="ECO:0000259" key="10">
    <source>
        <dbReference type="Pfam" id="PF01764"/>
    </source>
</evidence>
<dbReference type="InterPro" id="IPR029058">
    <property type="entry name" value="AB_hydrolase_fold"/>
</dbReference>
<evidence type="ECO:0000313" key="11">
    <source>
        <dbReference type="EMBL" id="KAG0581503.1"/>
    </source>
</evidence>
<dbReference type="GO" id="GO:0016042">
    <property type="term" value="P:lipid catabolic process"/>
    <property type="evidence" value="ECO:0007669"/>
    <property type="project" value="UniProtKB-KW"/>
</dbReference>
<evidence type="ECO:0000256" key="2">
    <source>
        <dbReference type="ARBA" id="ARBA00010701"/>
    </source>
</evidence>
<accession>A0A8T0IG90</accession>
<evidence type="ECO:0000313" key="12">
    <source>
        <dbReference type="Proteomes" id="UP000822688"/>
    </source>
</evidence>
<dbReference type="FunFam" id="3.40.50.1820:FF:000065">
    <property type="entry name" value="Phospholipase A1-II 3"/>
    <property type="match status" value="1"/>
</dbReference>
<keyword evidence="5" id="KW-0378">Hydrolase</keyword>
<evidence type="ECO:0000256" key="8">
    <source>
        <dbReference type="ARBA" id="ARBA00023098"/>
    </source>
</evidence>
<evidence type="ECO:0000256" key="5">
    <source>
        <dbReference type="ARBA" id="ARBA00022801"/>
    </source>
</evidence>
<evidence type="ECO:0000256" key="9">
    <source>
        <dbReference type="SAM" id="MobiDB-lite"/>
    </source>
</evidence>
<feature type="region of interest" description="Disordered" evidence="9">
    <location>
        <begin position="341"/>
        <end position="366"/>
    </location>
</feature>
<dbReference type="EMBL" id="CM026424">
    <property type="protein sequence ID" value="KAG0581503.1"/>
    <property type="molecule type" value="Genomic_DNA"/>
</dbReference>
<evidence type="ECO:0000256" key="6">
    <source>
        <dbReference type="ARBA" id="ARBA00022946"/>
    </source>
</evidence>
<dbReference type="Proteomes" id="UP000822688">
    <property type="component" value="Chromosome 4"/>
</dbReference>
<gene>
    <name evidence="11" type="ORF">KC19_4G257100</name>
</gene>
<feature type="domain" description="Fungal lipase-type" evidence="10">
    <location>
        <begin position="226"/>
        <end position="413"/>
    </location>
</feature>
<sequence>MASLSVMLRQPTQCKLVGVHGQGCQELHVATSSRALVSLPTMLGGQNLALRSVSTVSHQAVTKRRMVTESRTVTDGAVTKEEQRERVKKAVVQRTVVSPNLAKKWREVCGATDWKDMLDPLDADVRNELIRYGEFTQATYDSFDSDEHSKYKGSCRHCKETFLERAGLPDTGYEVTKYLYTTSDIKSLLLRNEHEEAWCRASNWMGYVAVCTDEERIKQLGRRDIVVVWRGTIEKLEWAANLKRNVIPSSLDDRDTSDGDVLHPKIGMEEGFLSLYTSKNTQLYNQKSAREQLLCEIRRLIKMYDDETLSITTTGHSLGAALALLSAYDIAESGINRHYRTPPVPSKWNQQTESTPSSNPAKTMESKSVPITCFSFAGPRVGNSPFADRVKQLGVKVLRVVNKNDFVPKVPGLIFSGIREELGILDKLIEQLPWTYSHCGLELELNNEHSPFLRPKPGVGNVHNLEGYLHMVAGYQGKGIGIGPDFKLQVRRDIALVNKSSDALVPQKYIPNCWWQLENKGLVLNENYEWVQMERITEDIPVPEDDEDED</sequence>
<dbReference type="InterPro" id="IPR002921">
    <property type="entry name" value="Fungal_lipase-type"/>
</dbReference>
<name>A0A8T0IG90_CERPU</name>
<comment type="similarity">
    <text evidence="2">Belongs to the AB hydrolase superfamily. Lipase family.</text>
</comment>
<keyword evidence="3" id="KW-0150">Chloroplast</keyword>
<organism evidence="11 12">
    <name type="scientific">Ceratodon purpureus</name>
    <name type="common">Fire moss</name>
    <name type="synonym">Dicranum purpureum</name>
    <dbReference type="NCBI Taxonomy" id="3225"/>
    <lineage>
        <taxon>Eukaryota</taxon>
        <taxon>Viridiplantae</taxon>
        <taxon>Streptophyta</taxon>
        <taxon>Embryophyta</taxon>
        <taxon>Bryophyta</taxon>
        <taxon>Bryophytina</taxon>
        <taxon>Bryopsida</taxon>
        <taxon>Dicranidae</taxon>
        <taxon>Pseudoditrichales</taxon>
        <taxon>Ditrichaceae</taxon>
        <taxon>Ceratodon</taxon>
    </lineage>
</organism>
<protein>
    <recommendedName>
        <fullName evidence="10">Fungal lipase-type domain-containing protein</fullName>
    </recommendedName>
</protein>
<dbReference type="GO" id="GO:0008970">
    <property type="term" value="F:phospholipase A1 activity"/>
    <property type="evidence" value="ECO:0007669"/>
    <property type="project" value="UniProtKB-ARBA"/>
</dbReference>
<keyword evidence="8" id="KW-0443">Lipid metabolism</keyword>
<dbReference type="CDD" id="cd00519">
    <property type="entry name" value="Lipase_3"/>
    <property type="match status" value="1"/>
</dbReference>
<evidence type="ECO:0000256" key="1">
    <source>
        <dbReference type="ARBA" id="ARBA00004229"/>
    </source>
</evidence>
<dbReference type="PANTHER" id="PTHR31403:SF54">
    <property type="entry name" value="PHOSPHOLIPASE A(1) DAD1, CHLOROPLASTIC"/>
    <property type="match status" value="1"/>
</dbReference>
<dbReference type="Pfam" id="PF01764">
    <property type="entry name" value="Lipase_3"/>
    <property type="match status" value="1"/>
</dbReference>
<keyword evidence="4" id="KW-0934">Plastid</keyword>
<proteinExistence type="inferred from homology"/>
<dbReference type="GO" id="GO:0009507">
    <property type="term" value="C:chloroplast"/>
    <property type="evidence" value="ECO:0007669"/>
    <property type="project" value="UniProtKB-SubCell"/>
</dbReference>
<dbReference type="PANTHER" id="PTHR31403">
    <property type="entry name" value="PHOSPHOLIPASE A1-IBETA2, CHLOROPLASTIC"/>
    <property type="match status" value="1"/>
</dbReference>
<reference evidence="11" key="1">
    <citation type="submission" date="2020-06" db="EMBL/GenBank/DDBJ databases">
        <title>WGS assembly of Ceratodon purpureus strain R40.</title>
        <authorList>
            <person name="Carey S.B."/>
            <person name="Jenkins J."/>
            <person name="Shu S."/>
            <person name="Lovell J.T."/>
            <person name="Sreedasyam A."/>
            <person name="Maumus F."/>
            <person name="Tiley G.P."/>
            <person name="Fernandez-Pozo N."/>
            <person name="Barry K."/>
            <person name="Chen C."/>
            <person name="Wang M."/>
            <person name="Lipzen A."/>
            <person name="Daum C."/>
            <person name="Saski C.A."/>
            <person name="Payton A.C."/>
            <person name="Mcbreen J.C."/>
            <person name="Conrad R.E."/>
            <person name="Kollar L.M."/>
            <person name="Olsson S."/>
            <person name="Huttunen S."/>
            <person name="Landis J.B."/>
            <person name="Wickett N.J."/>
            <person name="Johnson M.G."/>
            <person name="Rensing S.A."/>
            <person name="Grimwood J."/>
            <person name="Schmutz J."/>
            <person name="Mcdaniel S.F."/>
        </authorList>
    </citation>
    <scope>NUCLEOTIDE SEQUENCE</scope>
    <source>
        <strain evidence="11">R40</strain>
    </source>
</reference>
<feature type="compositionally biased region" description="Polar residues" evidence="9">
    <location>
        <begin position="347"/>
        <end position="361"/>
    </location>
</feature>
<dbReference type="Gene3D" id="3.40.50.1820">
    <property type="entry name" value="alpha/beta hydrolase"/>
    <property type="match status" value="1"/>
</dbReference>